<dbReference type="AlphaFoldDB" id="Q2SKM6"/>
<sequence length="157" mass="17675">MGIEELIPAKCAKCEYFLEGECLRAEEQIGGYLPLDYGACRVNGSCIPVQIESSRFYIPEKCVGCSFLAGETQSGYQCLQDKEIWKKGKPLDWGEWTPDLPNIGYAGLNIDESVLEAVKNGAEVFVIKRLRLLNNNLTLKFCRQAYADLRCMMEKFG</sequence>
<proteinExistence type="predicted"/>
<protein>
    <submittedName>
        <fullName evidence="1">Uncharacterized protein</fullName>
    </submittedName>
</protein>
<reference evidence="1 2" key="1">
    <citation type="journal article" date="2005" name="Nucleic Acids Res.">
        <title>Genomic blueprint of Hahella chejuensis, a marine microbe producing an algicidal agent.</title>
        <authorList>
            <person name="Jeong H."/>
            <person name="Yim J.H."/>
            <person name="Lee C."/>
            <person name="Choi S.-H."/>
            <person name="Park Y.K."/>
            <person name="Yoon S.H."/>
            <person name="Hur C.-G."/>
            <person name="Kang H.-Y."/>
            <person name="Kim D."/>
            <person name="Lee H.H."/>
            <person name="Park K.H."/>
            <person name="Park S.-H."/>
            <person name="Park H.-S."/>
            <person name="Lee H.K."/>
            <person name="Oh T.K."/>
            <person name="Kim J.F."/>
        </authorList>
    </citation>
    <scope>NUCLEOTIDE SEQUENCE [LARGE SCALE GENOMIC DNA]</scope>
    <source>
        <strain evidence="1 2">KCTC 2396</strain>
    </source>
</reference>
<evidence type="ECO:0000313" key="1">
    <source>
        <dbReference type="EMBL" id="ABC28798.1"/>
    </source>
</evidence>
<dbReference type="STRING" id="349521.HCH_01966"/>
<gene>
    <name evidence="1" type="ordered locus">HCH_01966</name>
</gene>
<dbReference type="KEGG" id="hch:HCH_01966"/>
<dbReference type="EMBL" id="CP000155">
    <property type="protein sequence ID" value="ABC28798.1"/>
    <property type="molecule type" value="Genomic_DNA"/>
</dbReference>
<name>Q2SKM6_HAHCH</name>
<organism evidence="1 2">
    <name type="scientific">Hahella chejuensis (strain KCTC 2396)</name>
    <dbReference type="NCBI Taxonomy" id="349521"/>
    <lineage>
        <taxon>Bacteria</taxon>
        <taxon>Pseudomonadati</taxon>
        <taxon>Pseudomonadota</taxon>
        <taxon>Gammaproteobacteria</taxon>
        <taxon>Oceanospirillales</taxon>
        <taxon>Hahellaceae</taxon>
        <taxon>Hahella</taxon>
    </lineage>
</organism>
<evidence type="ECO:0000313" key="2">
    <source>
        <dbReference type="Proteomes" id="UP000000238"/>
    </source>
</evidence>
<dbReference type="eggNOG" id="ENOG50335HJ">
    <property type="taxonomic scope" value="Bacteria"/>
</dbReference>
<keyword evidence="2" id="KW-1185">Reference proteome</keyword>
<accession>Q2SKM6</accession>
<dbReference type="HOGENOM" id="CLU_1675447_0_0_6"/>
<dbReference type="Proteomes" id="UP000000238">
    <property type="component" value="Chromosome"/>
</dbReference>